<dbReference type="OrthoDB" id="2416262at2759"/>
<reference evidence="1" key="1">
    <citation type="submission" date="2021-06" db="EMBL/GenBank/DDBJ databases">
        <authorList>
            <person name="Kallberg Y."/>
            <person name="Tangrot J."/>
            <person name="Rosling A."/>
        </authorList>
    </citation>
    <scope>NUCLEOTIDE SEQUENCE</scope>
    <source>
        <strain evidence="1">MA453B</strain>
    </source>
</reference>
<comment type="caution">
    <text evidence="1">The sequence shown here is derived from an EMBL/GenBank/DDBJ whole genome shotgun (WGS) entry which is preliminary data.</text>
</comment>
<organism evidence="1 2">
    <name type="scientific">Dentiscutata erythropus</name>
    <dbReference type="NCBI Taxonomy" id="1348616"/>
    <lineage>
        <taxon>Eukaryota</taxon>
        <taxon>Fungi</taxon>
        <taxon>Fungi incertae sedis</taxon>
        <taxon>Mucoromycota</taxon>
        <taxon>Glomeromycotina</taxon>
        <taxon>Glomeromycetes</taxon>
        <taxon>Diversisporales</taxon>
        <taxon>Gigasporaceae</taxon>
        <taxon>Dentiscutata</taxon>
    </lineage>
</organism>
<protein>
    <submittedName>
        <fullName evidence="1">24103_t:CDS:1</fullName>
    </submittedName>
</protein>
<feature type="non-terminal residue" evidence="1">
    <location>
        <position position="302"/>
    </location>
</feature>
<evidence type="ECO:0000313" key="2">
    <source>
        <dbReference type="Proteomes" id="UP000789405"/>
    </source>
</evidence>
<evidence type="ECO:0000313" key="1">
    <source>
        <dbReference type="EMBL" id="CAG8759008.1"/>
    </source>
</evidence>
<name>A0A9N9J2A2_9GLOM</name>
<gene>
    <name evidence="1" type="ORF">DERYTH_LOCUS17628</name>
</gene>
<dbReference type="EMBL" id="CAJVPY010016829">
    <property type="protein sequence ID" value="CAG8759008.1"/>
    <property type="molecule type" value="Genomic_DNA"/>
</dbReference>
<dbReference type="AlphaFoldDB" id="A0A9N9J2A2"/>
<proteinExistence type="predicted"/>
<keyword evidence="2" id="KW-1185">Reference proteome</keyword>
<sequence>MTTASRLICDNIKNANLVPEDLLSNGIVYGDFLKKYYKPIFNVIENYNCINELYSYDSDIFQVELSIHKKEFISLRIKYGYASAPNLWDDNKKFYNALSSFLTQLEFVWKILFYQKELPDLNERSYTHQIVKQAKFSKDDWNHGLKYIQNYDVPEVRDIWDEFNYIMIHFYKTIMDIYVLDYEIKPFHRMVLVKSIELLLQKRNSNFAIQQVCSLCESLLFVNSLILENIRKIDLIDQLIPSGMPAIPRTEDIITEDGKQSLETEVCIPIKSHVFPKNYPEIKVSASFNPTRDRAYFRNKIL</sequence>
<accession>A0A9N9J2A2</accession>
<dbReference type="Proteomes" id="UP000789405">
    <property type="component" value="Unassembled WGS sequence"/>
</dbReference>